<protein>
    <submittedName>
        <fullName evidence="3">DUF222 domain-containing protein</fullName>
    </submittedName>
</protein>
<proteinExistence type="predicted"/>
<evidence type="ECO:0000259" key="2">
    <source>
        <dbReference type="Pfam" id="PF02720"/>
    </source>
</evidence>
<dbReference type="AlphaFoldDB" id="A0A4R5CQB0"/>
<dbReference type="EMBL" id="SMKZ01000041">
    <property type="protein sequence ID" value="TDE01500.1"/>
    <property type="molecule type" value="Genomic_DNA"/>
</dbReference>
<organism evidence="3 4">
    <name type="scientific">Jiangella asiatica</name>
    <dbReference type="NCBI Taxonomy" id="2530372"/>
    <lineage>
        <taxon>Bacteria</taxon>
        <taxon>Bacillati</taxon>
        <taxon>Actinomycetota</taxon>
        <taxon>Actinomycetes</taxon>
        <taxon>Jiangellales</taxon>
        <taxon>Jiangellaceae</taxon>
        <taxon>Jiangella</taxon>
    </lineage>
</organism>
<accession>A0A4R5CQB0</accession>
<feature type="compositionally biased region" description="Basic and acidic residues" evidence="1">
    <location>
        <begin position="218"/>
        <end position="237"/>
    </location>
</feature>
<evidence type="ECO:0000256" key="1">
    <source>
        <dbReference type="SAM" id="MobiDB-lite"/>
    </source>
</evidence>
<dbReference type="InParanoid" id="A0A4R5CQB0"/>
<feature type="non-terminal residue" evidence="3">
    <location>
        <position position="273"/>
    </location>
</feature>
<dbReference type="InterPro" id="IPR003870">
    <property type="entry name" value="DUF222"/>
</dbReference>
<evidence type="ECO:0000313" key="3">
    <source>
        <dbReference type="EMBL" id="TDE01500.1"/>
    </source>
</evidence>
<feature type="region of interest" description="Disordered" evidence="1">
    <location>
        <begin position="218"/>
        <end position="248"/>
    </location>
</feature>
<keyword evidence="4" id="KW-1185">Reference proteome</keyword>
<dbReference type="OrthoDB" id="5140334at2"/>
<dbReference type="Pfam" id="PF02720">
    <property type="entry name" value="DUF222"/>
    <property type="match status" value="1"/>
</dbReference>
<feature type="domain" description="DUF222" evidence="2">
    <location>
        <begin position="103"/>
        <end position="271"/>
    </location>
</feature>
<sequence>MWSSTPAGRPNVGGALVRRAHPEPSWEGCGLVSAPTPSCGDVDGLAALPPGLRLAAALAEIEPAKLPAHDVVLVARAWERLKAHAEAQQARVFAELASRPEYERCTYPDHARGVHQHRAVQTAGSEISLALAWSPGRATRRVAVAVDLVHDLPDTLTALSAGHIDADKATLIADRTRCLNTLELRRSVEHAVLPIAARKTRAVLDTILRREVIAADPGAAERRRSDAADQRRVDRPEPASPDGEDGMAHLYLYGPAEDLTALWTALDAAARHT</sequence>
<dbReference type="Proteomes" id="UP000294739">
    <property type="component" value="Unassembled WGS sequence"/>
</dbReference>
<name>A0A4R5CQB0_9ACTN</name>
<evidence type="ECO:0000313" key="4">
    <source>
        <dbReference type="Proteomes" id="UP000294739"/>
    </source>
</evidence>
<comment type="caution">
    <text evidence="3">The sequence shown here is derived from an EMBL/GenBank/DDBJ whole genome shotgun (WGS) entry which is preliminary data.</text>
</comment>
<gene>
    <name evidence="3" type="ORF">E1269_23260</name>
</gene>
<reference evidence="3 4" key="1">
    <citation type="submission" date="2019-03" db="EMBL/GenBank/DDBJ databases">
        <title>Draft genome sequences of novel Actinobacteria.</title>
        <authorList>
            <person name="Sahin N."/>
            <person name="Ay H."/>
            <person name="Saygin H."/>
        </authorList>
    </citation>
    <scope>NUCLEOTIDE SEQUENCE [LARGE SCALE GENOMIC DNA]</scope>
    <source>
        <strain evidence="3 4">5K138</strain>
    </source>
</reference>